<dbReference type="Pfam" id="PF06197">
    <property type="entry name" value="DUF998"/>
    <property type="match status" value="1"/>
</dbReference>
<organism evidence="2 3">
    <name type="scientific">Actinocrispum wychmicini</name>
    <dbReference type="NCBI Taxonomy" id="1213861"/>
    <lineage>
        <taxon>Bacteria</taxon>
        <taxon>Bacillati</taxon>
        <taxon>Actinomycetota</taxon>
        <taxon>Actinomycetes</taxon>
        <taxon>Pseudonocardiales</taxon>
        <taxon>Pseudonocardiaceae</taxon>
        <taxon>Actinocrispum</taxon>
    </lineage>
</organism>
<feature type="transmembrane region" description="Helical" evidence="1">
    <location>
        <begin position="118"/>
        <end position="137"/>
    </location>
</feature>
<name>A0A4R2JEB4_9PSEU</name>
<evidence type="ECO:0000313" key="2">
    <source>
        <dbReference type="EMBL" id="TCO55168.1"/>
    </source>
</evidence>
<feature type="transmembrane region" description="Helical" evidence="1">
    <location>
        <begin position="12"/>
        <end position="31"/>
    </location>
</feature>
<comment type="caution">
    <text evidence="2">The sequence shown here is derived from an EMBL/GenBank/DDBJ whole genome shotgun (WGS) entry which is preliminary data.</text>
</comment>
<proteinExistence type="predicted"/>
<dbReference type="InterPro" id="IPR009339">
    <property type="entry name" value="DUF998"/>
</dbReference>
<feature type="transmembrane region" description="Helical" evidence="1">
    <location>
        <begin position="79"/>
        <end position="98"/>
    </location>
</feature>
<gene>
    <name evidence="2" type="ORF">EV192_108456</name>
</gene>
<keyword evidence="1" id="KW-0472">Membrane</keyword>
<feature type="transmembrane region" description="Helical" evidence="1">
    <location>
        <begin position="51"/>
        <end position="72"/>
    </location>
</feature>
<dbReference type="Proteomes" id="UP000295680">
    <property type="component" value="Unassembled WGS sequence"/>
</dbReference>
<reference evidence="2 3" key="1">
    <citation type="submission" date="2019-03" db="EMBL/GenBank/DDBJ databases">
        <title>Genomic Encyclopedia of Type Strains, Phase IV (KMG-IV): sequencing the most valuable type-strain genomes for metagenomic binning, comparative biology and taxonomic classification.</title>
        <authorList>
            <person name="Goeker M."/>
        </authorList>
    </citation>
    <scope>NUCLEOTIDE SEQUENCE [LARGE SCALE GENOMIC DNA]</scope>
    <source>
        <strain evidence="2 3">DSM 45934</strain>
    </source>
</reference>
<feature type="transmembrane region" description="Helical" evidence="1">
    <location>
        <begin position="144"/>
        <end position="163"/>
    </location>
</feature>
<dbReference type="AlphaFoldDB" id="A0A4R2JEB4"/>
<keyword evidence="1" id="KW-1133">Transmembrane helix</keyword>
<keyword evidence="3" id="KW-1185">Reference proteome</keyword>
<feature type="transmembrane region" description="Helical" evidence="1">
    <location>
        <begin position="169"/>
        <end position="198"/>
    </location>
</feature>
<dbReference type="RefSeq" id="WP_165960782.1">
    <property type="nucleotide sequence ID" value="NZ_SLWS01000008.1"/>
</dbReference>
<accession>A0A4R2JEB4</accession>
<evidence type="ECO:0000256" key="1">
    <source>
        <dbReference type="SAM" id="Phobius"/>
    </source>
</evidence>
<sequence>MALTRVSRALGLFGVLTAIILIGLLHLIPPSSNVDAVTRTLSEYGLLPDAWVFNVGVTALALGSVAVVVSLVSQEVIRAVSVTSFLVAVWSASLMVIVAFPKNNWAVGPSMGGTVHRVASVVAFVALPLAAIIVGRITRSPWPLWLGVVSLLWFAVILGAVAAQPFTGIRWWLAIPLGVVERGMLLTEVLAVGSLVLVDRRSTARQDPVSSVG</sequence>
<evidence type="ECO:0000313" key="3">
    <source>
        <dbReference type="Proteomes" id="UP000295680"/>
    </source>
</evidence>
<keyword evidence="1" id="KW-0812">Transmembrane</keyword>
<protein>
    <submittedName>
        <fullName evidence="2">Uncharacterized protein DUF998</fullName>
    </submittedName>
</protein>
<dbReference type="EMBL" id="SLWS01000008">
    <property type="protein sequence ID" value="TCO55168.1"/>
    <property type="molecule type" value="Genomic_DNA"/>
</dbReference>